<dbReference type="PROSITE" id="PS01098">
    <property type="entry name" value="LIPASE_GDSL_SER"/>
    <property type="match status" value="1"/>
</dbReference>
<dbReference type="PANTHER" id="PTHR22835:SF659">
    <property type="entry name" value="GDSL LIPASE_ACYLHYDROLASE, PUTATIVE (AFU_ORTHOLOGUE AFUA_2G00510)-RELATED"/>
    <property type="match status" value="1"/>
</dbReference>
<evidence type="ECO:0000313" key="2">
    <source>
        <dbReference type="EMBL" id="BBQ31596.1"/>
    </source>
</evidence>
<evidence type="ECO:0000256" key="1">
    <source>
        <dbReference type="ARBA" id="ARBA00008668"/>
    </source>
</evidence>
<comment type="similarity">
    <text evidence="1">Belongs to the 'GDSL' lipolytic enzyme family.</text>
</comment>
<sequence>MLQICIRVDTFSPGHAGSQPAAIEEQPAGPPCPIHENSYMNKWLLCLLGLFALTAHAAETRPPFSRIVMFGDSLSDTGKMYDKMRGYLPSSPPYHQGRFSNGPVWLEQLTQHFPGLAIANEAEGGATAVAYNKISWNPKYQVINNLDYEVTQFLQKDGFKPDDLVILWVGANDYLAYGWNTEQDAKRVRDAISDAANRMVLNGAKQILLFNLPDLGQNPSARSQKVVEAASHVSAYHNQLLLNLARQLAPTGMVKLFEIDKQFAEMLREPQNFGLSDTEHACYGGGYVWKPFASRSAATDSRLAPFNPEERLAIAGNPLLAQAVATPMARRSAGELNCEGKMFWDQVHPTTVVHTALSERAAAFIEQEYEFLPR</sequence>
<reference evidence="2 3" key="1">
    <citation type="submission" date="2019-12" db="EMBL/GenBank/DDBJ databases">
        <title>complete genome sequences of Aeromonas caviae str. WP2-W18-ESBL-01 isolated from wastewater treatment plant effluent.</title>
        <authorList>
            <person name="Sekizuka T."/>
            <person name="Itokawa K."/>
            <person name="Yatsu K."/>
            <person name="Inamine Y."/>
            <person name="Kuroda M."/>
        </authorList>
    </citation>
    <scope>NUCLEOTIDE SEQUENCE [LARGE SCALE GENOMIC DNA]</scope>
    <source>
        <strain evidence="2 3">WP2-W18-ESBL-01</strain>
    </source>
</reference>
<organism evidence="2 3">
    <name type="scientific">Aeromonas caviae</name>
    <name type="common">Aeromonas punctata</name>
    <dbReference type="NCBI Taxonomy" id="648"/>
    <lineage>
        <taxon>Bacteria</taxon>
        <taxon>Pseudomonadati</taxon>
        <taxon>Pseudomonadota</taxon>
        <taxon>Gammaproteobacteria</taxon>
        <taxon>Aeromonadales</taxon>
        <taxon>Aeromonadaceae</taxon>
        <taxon>Aeromonas</taxon>
    </lineage>
</organism>
<keyword evidence="2" id="KW-0808">Transferase</keyword>
<proteinExistence type="inferred from homology"/>
<keyword evidence="2" id="KW-0012">Acyltransferase</keyword>
<dbReference type="Pfam" id="PF00657">
    <property type="entry name" value="Lipase_GDSL"/>
    <property type="match status" value="1"/>
</dbReference>
<name>A0A6S4TAY7_AERCA</name>
<dbReference type="InterPro" id="IPR008265">
    <property type="entry name" value="Lipase_GDSL_AS"/>
</dbReference>
<dbReference type="PANTHER" id="PTHR22835">
    <property type="entry name" value="ZINC FINGER FYVE DOMAIN CONTAINING PROTEIN"/>
    <property type="match status" value="1"/>
</dbReference>
<dbReference type="GO" id="GO:0016746">
    <property type="term" value="F:acyltransferase activity"/>
    <property type="evidence" value="ECO:0007669"/>
    <property type="project" value="UniProtKB-KW"/>
</dbReference>
<dbReference type="AlphaFoldDB" id="A0A6S4TAY7"/>
<dbReference type="CDD" id="cd01846">
    <property type="entry name" value="fatty_acyltransferase_like"/>
    <property type="match status" value="1"/>
</dbReference>
<dbReference type="GO" id="GO:0016298">
    <property type="term" value="F:lipase activity"/>
    <property type="evidence" value="ECO:0007669"/>
    <property type="project" value="InterPro"/>
</dbReference>
<dbReference type="Gene3D" id="3.40.50.1110">
    <property type="entry name" value="SGNH hydrolase"/>
    <property type="match status" value="1"/>
</dbReference>
<gene>
    <name evidence="2" type="ORF">WP2W18E01_31780</name>
</gene>
<dbReference type="InterPro" id="IPR001087">
    <property type="entry name" value="GDSL"/>
</dbReference>
<dbReference type="SUPFAM" id="SSF52266">
    <property type="entry name" value="SGNH hydrolase"/>
    <property type="match status" value="1"/>
</dbReference>
<dbReference type="Proteomes" id="UP000515756">
    <property type="component" value="Chromosome"/>
</dbReference>
<dbReference type="InterPro" id="IPR036514">
    <property type="entry name" value="SGNH_hydro_sf"/>
</dbReference>
<evidence type="ECO:0000313" key="3">
    <source>
        <dbReference type="Proteomes" id="UP000515756"/>
    </source>
</evidence>
<protein>
    <submittedName>
        <fullName evidence="2">Phosphatidylcholine-sterol acyltransferase</fullName>
    </submittedName>
</protein>
<dbReference type="EMBL" id="AP021927">
    <property type="protein sequence ID" value="BBQ31596.1"/>
    <property type="molecule type" value="Genomic_DNA"/>
</dbReference>
<dbReference type="GO" id="GO:0006629">
    <property type="term" value="P:lipid metabolic process"/>
    <property type="evidence" value="ECO:0007669"/>
    <property type="project" value="InterPro"/>
</dbReference>
<accession>A0A6S4TAY7</accession>